<reference evidence="8 9" key="2">
    <citation type="submission" date="2016-02" db="EMBL/GenBank/DDBJ databases">
        <title>WGS assembly of Manihot esculenta.</title>
        <authorList>
            <person name="Bredeson J.V."/>
            <person name="Prochnik S.E."/>
            <person name="Lyons J.B."/>
            <person name="Schmutz J."/>
            <person name="Grimwood J."/>
            <person name="Vrebalov J."/>
            <person name="Bart R.S."/>
            <person name="Amuge T."/>
            <person name="Ferguson M.E."/>
            <person name="Green R."/>
            <person name="Putnam N."/>
            <person name="Stites J."/>
            <person name="Rounsley S."/>
            <person name="Rokhsar D.S."/>
        </authorList>
    </citation>
    <scope>NUCLEOTIDE SEQUENCE [LARGE SCALE GENOMIC DNA]</scope>
    <source>
        <strain evidence="9">cv. AM560-2</strain>
        <tissue evidence="8">Leaf</tissue>
    </source>
</reference>
<feature type="domain" description="NAC" evidence="6">
    <location>
        <begin position="14"/>
        <end position="173"/>
    </location>
</feature>
<gene>
    <name evidence="8" type="ORF">MANES_01G186100</name>
</gene>
<keyword evidence="3" id="KW-0238">DNA-binding</keyword>
<dbReference type="SUPFAM" id="SSF101941">
    <property type="entry name" value="NAC domain"/>
    <property type="match status" value="1"/>
</dbReference>
<dbReference type="SMR" id="A0A0M4FBR6"/>
<dbReference type="GO" id="GO:0003677">
    <property type="term" value="F:DNA binding"/>
    <property type="evidence" value="ECO:0007669"/>
    <property type="project" value="UniProtKB-KW"/>
</dbReference>
<dbReference type="GO" id="GO:0006355">
    <property type="term" value="P:regulation of DNA-templated transcription"/>
    <property type="evidence" value="ECO:0007669"/>
    <property type="project" value="InterPro"/>
</dbReference>
<evidence type="ECO:0000313" key="7">
    <source>
        <dbReference type="EMBL" id="ALC79029.1"/>
    </source>
</evidence>
<dbReference type="Proteomes" id="UP000091857">
    <property type="component" value="Chromosome 1"/>
</dbReference>
<dbReference type="InterPro" id="IPR003441">
    <property type="entry name" value="NAC-dom"/>
</dbReference>
<dbReference type="EMBL" id="CM004387">
    <property type="protein sequence ID" value="OAY61406.1"/>
    <property type="molecule type" value="Genomic_DNA"/>
</dbReference>
<evidence type="ECO:0000313" key="9">
    <source>
        <dbReference type="Proteomes" id="UP000091857"/>
    </source>
</evidence>
<dbReference type="GO" id="GO:0099402">
    <property type="term" value="P:plant organ development"/>
    <property type="evidence" value="ECO:0007669"/>
    <property type="project" value="UniProtKB-ARBA"/>
</dbReference>
<evidence type="ECO:0000256" key="5">
    <source>
        <dbReference type="ARBA" id="ARBA00023242"/>
    </source>
</evidence>
<keyword evidence="5" id="KW-0539">Nucleus</keyword>
<evidence type="ECO:0000256" key="1">
    <source>
        <dbReference type="ARBA" id="ARBA00004123"/>
    </source>
</evidence>
<keyword evidence="4" id="KW-0804">Transcription</keyword>
<dbReference type="InterPro" id="IPR036093">
    <property type="entry name" value="NAC_dom_sf"/>
</dbReference>
<dbReference type="PANTHER" id="PTHR31744:SF77">
    <property type="entry name" value="PROTEIN FEZ"/>
    <property type="match status" value="1"/>
</dbReference>
<dbReference type="STRING" id="3983.A0A0M4FBR6"/>
<dbReference type="OrthoDB" id="1841925at2759"/>
<dbReference type="Gramene" id="Manes.01G186100.1.v8.1">
    <property type="protein sequence ID" value="Manes.01G186100.1.v8.1.CDS"/>
    <property type="gene ID" value="Manes.01G186100.v8.1"/>
</dbReference>
<keyword evidence="2" id="KW-0805">Transcription regulation</keyword>
<evidence type="ECO:0000259" key="6">
    <source>
        <dbReference type="PROSITE" id="PS51005"/>
    </source>
</evidence>
<protein>
    <submittedName>
        <fullName evidence="7">NAC transcription factors 52</fullName>
    </submittedName>
</protein>
<organism evidence="7">
    <name type="scientific">Manihot esculenta</name>
    <name type="common">Cassava</name>
    <name type="synonym">Jatropha manihot</name>
    <dbReference type="NCBI Taxonomy" id="3983"/>
    <lineage>
        <taxon>Eukaryota</taxon>
        <taxon>Viridiplantae</taxon>
        <taxon>Streptophyta</taxon>
        <taxon>Embryophyta</taxon>
        <taxon>Tracheophyta</taxon>
        <taxon>Spermatophyta</taxon>
        <taxon>Magnoliopsida</taxon>
        <taxon>eudicotyledons</taxon>
        <taxon>Gunneridae</taxon>
        <taxon>Pentapetalae</taxon>
        <taxon>rosids</taxon>
        <taxon>fabids</taxon>
        <taxon>Malpighiales</taxon>
        <taxon>Euphorbiaceae</taxon>
        <taxon>Crotonoideae</taxon>
        <taxon>Manihoteae</taxon>
        <taxon>Manihot</taxon>
    </lineage>
</organism>
<dbReference type="FunFam" id="2.170.150.80:FF:000007">
    <property type="entry name" value="NAC domain-containing protein 35"/>
    <property type="match status" value="1"/>
</dbReference>
<dbReference type="Gene3D" id="2.170.150.80">
    <property type="entry name" value="NAC domain"/>
    <property type="match status" value="1"/>
</dbReference>
<accession>A0A0M4FBR6</accession>
<proteinExistence type="evidence at transcript level"/>
<dbReference type="EMBL" id="KR605190">
    <property type="protein sequence ID" value="ALC79029.1"/>
    <property type="molecule type" value="mRNA"/>
</dbReference>
<dbReference type="PROSITE" id="PS51005">
    <property type="entry name" value="NAC"/>
    <property type="match status" value="1"/>
</dbReference>
<dbReference type="OMA" id="TWESSPC"/>
<comment type="subcellular location">
    <subcellularLocation>
        <location evidence="1">Nucleus</location>
    </subcellularLocation>
</comment>
<reference evidence="7" key="1">
    <citation type="journal article" date="2015" name="PLoS ONE">
        <title>Genome-Wide Identification and Expression Analysis of the NAC Transcription Factor Family in Cassava.</title>
        <authorList>
            <person name="Hu W."/>
            <person name="Wei Y."/>
            <person name="Xia Z."/>
            <person name="Yan Y."/>
            <person name="Hou X."/>
            <person name="Zou M."/>
            <person name="Lu C."/>
            <person name="Wang W."/>
            <person name="Peng M."/>
        </authorList>
    </citation>
    <scope>NUCLEOTIDE SEQUENCE</scope>
    <source>
        <strain evidence="7">MeNAC52</strain>
    </source>
</reference>
<dbReference type="GO" id="GO:0005634">
    <property type="term" value="C:nucleus"/>
    <property type="evidence" value="ECO:0007669"/>
    <property type="project" value="UniProtKB-SubCell"/>
</dbReference>
<dbReference type="AlphaFoldDB" id="A0A0M4FBR6"/>
<keyword evidence="9" id="KW-1185">Reference proteome</keyword>
<evidence type="ECO:0000256" key="4">
    <source>
        <dbReference type="ARBA" id="ARBA00023163"/>
    </source>
</evidence>
<evidence type="ECO:0000313" key="8">
    <source>
        <dbReference type="EMBL" id="OAY61406.1"/>
    </source>
</evidence>
<dbReference type="Pfam" id="PF02365">
    <property type="entry name" value="NAM"/>
    <property type="match status" value="1"/>
</dbReference>
<sequence length="410" mass="45641">MDYRNDVDKIDEVMLPGFRFHPTDEELVGFYLKRKIQQRPLSIELIIKQLDIYKYDPWDLPKFATTGEKEWYFYCPRDRKYRNSARPNRVTGAGFWKATGTDRPIYSSEGNKCIGLKKSLVFYKGRAARGIKTEWMMHEFRLPSLTDSAPPKSFIDKTIPANDSWAICRIFKKTNSTAQRALSHSLVSPLPEPSTSPLLAKGSQVSSHQQFSSQNMPLTTETSSGIHLNYNNHEIQRSFVANLSALGFSTCKPMNNNSSPLASKLSQLPISNGDLTENFFLQPVGTLAHAAKCTVDASSVLLNMSSSMLGDFGDHKLASDESSTDFAGPQDQHCSGFSLTCLPQVMQANAGDNALIKNPNATHMDDQWETVRSIGLPFSLPVSVGDAWKPNLLWDSSSCPIEMSTSFSTN</sequence>
<evidence type="ECO:0000256" key="2">
    <source>
        <dbReference type="ARBA" id="ARBA00023015"/>
    </source>
</evidence>
<name>A0A0M4FBR6_MANES</name>
<evidence type="ECO:0000256" key="3">
    <source>
        <dbReference type="ARBA" id="ARBA00023125"/>
    </source>
</evidence>
<dbReference type="PANTHER" id="PTHR31744">
    <property type="entry name" value="PROTEIN CUP-SHAPED COTYLEDON 2-RELATED"/>
    <property type="match status" value="1"/>
</dbReference>